<dbReference type="AlphaFoldDB" id="A0A1M6CQW2"/>
<dbReference type="RefSeq" id="WP_072763267.1">
    <property type="nucleotide sequence ID" value="NZ_FQYX01000004.1"/>
</dbReference>
<evidence type="ECO:0000313" key="1">
    <source>
        <dbReference type="EMBL" id="SHI63407.1"/>
    </source>
</evidence>
<dbReference type="Pfam" id="PF08877">
    <property type="entry name" value="MepB-like"/>
    <property type="match status" value="1"/>
</dbReference>
<dbReference type="OrthoDB" id="4954833at2"/>
<keyword evidence="2" id="KW-1185">Reference proteome</keyword>
<sequence length="178" mass="19545">MQSTTASGLLTAIGWPKEISLFYDSPGGVLTDLTKGEGTAYGACSFSLDGFAVIGRTAKQTPKKTGQFVAIWKRTADGNTAPYNENDRVDFLVINAVSEDGCGQFIFPHSALLHQGVFSSAKKPGKRGIRVYPPWDRPTSTQAQNTQEWQLKYFLELSDHSAITLKEFLTAYRDTQGE</sequence>
<dbReference type="InterPro" id="IPR038231">
    <property type="entry name" value="MepB-like_sf"/>
</dbReference>
<dbReference type="Gene3D" id="3.40.1350.140">
    <property type="entry name" value="MepB-like"/>
    <property type="match status" value="1"/>
</dbReference>
<dbReference type="Proteomes" id="UP000184231">
    <property type="component" value="Unassembled WGS sequence"/>
</dbReference>
<proteinExistence type="predicted"/>
<evidence type="ECO:0008006" key="3">
    <source>
        <dbReference type="Google" id="ProtNLM"/>
    </source>
</evidence>
<evidence type="ECO:0000313" key="2">
    <source>
        <dbReference type="Proteomes" id="UP000184231"/>
    </source>
</evidence>
<dbReference type="InterPro" id="IPR011235">
    <property type="entry name" value="MepB-like"/>
</dbReference>
<protein>
    <recommendedName>
        <fullName evidence="3">MepB protein</fullName>
    </recommendedName>
</protein>
<reference evidence="1 2" key="1">
    <citation type="submission" date="2016-11" db="EMBL/GenBank/DDBJ databases">
        <authorList>
            <person name="Jaros S."/>
            <person name="Januszkiewicz K."/>
            <person name="Wedrychowicz H."/>
        </authorList>
    </citation>
    <scope>NUCLEOTIDE SEQUENCE [LARGE SCALE GENOMIC DNA]</scope>
    <source>
        <strain evidence="1 2">CGMCC 1.8863</strain>
    </source>
</reference>
<accession>A0A1M6CQW2</accession>
<dbReference type="EMBL" id="FQYX01000004">
    <property type="protein sequence ID" value="SHI63407.1"/>
    <property type="molecule type" value="Genomic_DNA"/>
</dbReference>
<gene>
    <name evidence="1" type="ORF">SAMN04487911_10424</name>
</gene>
<name>A0A1M6CQW2_9FLAO</name>
<organism evidence="1 2">
    <name type="scientific">Arenibacter nanhaiticus</name>
    <dbReference type="NCBI Taxonomy" id="558155"/>
    <lineage>
        <taxon>Bacteria</taxon>
        <taxon>Pseudomonadati</taxon>
        <taxon>Bacteroidota</taxon>
        <taxon>Flavobacteriia</taxon>
        <taxon>Flavobacteriales</taxon>
        <taxon>Flavobacteriaceae</taxon>
        <taxon>Arenibacter</taxon>
    </lineage>
</organism>